<protein>
    <recommendedName>
        <fullName evidence="4">Major facilitator superfamily (MFS) profile domain-containing protein</fullName>
    </recommendedName>
</protein>
<evidence type="ECO:0000256" key="1">
    <source>
        <dbReference type="ARBA" id="ARBA00004141"/>
    </source>
</evidence>
<keyword evidence="3" id="KW-0472">Membrane</keyword>
<feature type="region of interest" description="Disordered" evidence="2">
    <location>
        <begin position="521"/>
        <end position="544"/>
    </location>
</feature>
<dbReference type="CDD" id="cd17352">
    <property type="entry name" value="MFS_MCT_SLC16"/>
    <property type="match status" value="1"/>
</dbReference>
<dbReference type="InterPro" id="IPR036259">
    <property type="entry name" value="MFS_trans_sf"/>
</dbReference>
<accession>A0ABN8RIH8</accession>
<dbReference type="InterPro" id="IPR050327">
    <property type="entry name" value="Proton-linked_MCT"/>
</dbReference>
<gene>
    <name evidence="5" type="ORF">PEVE_00011053</name>
</gene>
<reference evidence="5 6" key="1">
    <citation type="submission" date="2022-05" db="EMBL/GenBank/DDBJ databases">
        <authorList>
            <consortium name="Genoscope - CEA"/>
            <person name="William W."/>
        </authorList>
    </citation>
    <scope>NUCLEOTIDE SEQUENCE [LARGE SCALE GENOMIC DNA]</scope>
</reference>
<feature type="compositionally biased region" description="Polar residues" evidence="2">
    <location>
        <begin position="534"/>
        <end position="544"/>
    </location>
</feature>
<comment type="caution">
    <text evidence="5">The sequence shown here is derived from an EMBL/GenBank/DDBJ whole genome shotgun (WGS) entry which is preliminary data.</text>
</comment>
<dbReference type="InterPro" id="IPR011701">
    <property type="entry name" value="MFS"/>
</dbReference>
<evidence type="ECO:0000256" key="2">
    <source>
        <dbReference type="SAM" id="MobiDB-lite"/>
    </source>
</evidence>
<proteinExistence type="predicted"/>
<dbReference type="SUPFAM" id="SSF103473">
    <property type="entry name" value="MFS general substrate transporter"/>
    <property type="match status" value="1"/>
</dbReference>
<keyword evidence="3" id="KW-1133">Transmembrane helix</keyword>
<feature type="transmembrane region" description="Helical" evidence="3">
    <location>
        <begin position="94"/>
        <end position="114"/>
    </location>
</feature>
<evidence type="ECO:0000256" key="3">
    <source>
        <dbReference type="SAM" id="Phobius"/>
    </source>
</evidence>
<feature type="transmembrane region" description="Helical" evidence="3">
    <location>
        <begin position="184"/>
        <end position="202"/>
    </location>
</feature>
<organism evidence="5 6">
    <name type="scientific">Porites evermanni</name>
    <dbReference type="NCBI Taxonomy" id="104178"/>
    <lineage>
        <taxon>Eukaryota</taxon>
        <taxon>Metazoa</taxon>
        <taxon>Cnidaria</taxon>
        <taxon>Anthozoa</taxon>
        <taxon>Hexacorallia</taxon>
        <taxon>Scleractinia</taxon>
        <taxon>Fungiina</taxon>
        <taxon>Poritidae</taxon>
        <taxon>Porites</taxon>
    </lineage>
</organism>
<feature type="domain" description="Major facilitator superfamily (MFS) profile" evidence="4">
    <location>
        <begin position="25"/>
        <end position="426"/>
    </location>
</feature>
<feature type="transmembrane region" description="Helical" evidence="3">
    <location>
        <begin position="150"/>
        <end position="172"/>
    </location>
</feature>
<keyword evidence="6" id="KW-1185">Reference proteome</keyword>
<dbReference type="PROSITE" id="PS50850">
    <property type="entry name" value="MFS"/>
    <property type="match status" value="1"/>
</dbReference>
<dbReference type="Proteomes" id="UP001159427">
    <property type="component" value="Unassembled WGS sequence"/>
</dbReference>
<keyword evidence="3" id="KW-0812">Transmembrane</keyword>
<evidence type="ECO:0000313" key="5">
    <source>
        <dbReference type="EMBL" id="CAH3177246.1"/>
    </source>
</evidence>
<name>A0ABN8RIH8_9CNID</name>
<feature type="transmembrane region" description="Helical" evidence="3">
    <location>
        <begin position="233"/>
        <end position="255"/>
    </location>
</feature>
<feature type="transmembrane region" description="Helical" evidence="3">
    <location>
        <begin position="120"/>
        <end position="143"/>
    </location>
</feature>
<dbReference type="PANTHER" id="PTHR11360">
    <property type="entry name" value="MONOCARBOXYLATE TRANSPORTER"/>
    <property type="match status" value="1"/>
</dbReference>
<sequence length="612" mass="66886">MSQTEKSSRSETHNVRIDLKPDGGYGWIVCCGTFMVNFVVFGIHNSFGVVYVNLLDDLKLGEIQTAWIGAMAMGLNFFFGPITSALCDRFGCRIISFAGAVLSVLGLFITSFIQDVYFMYLTYGVVWGVGSSLSFVSSIVVLGRYFDRRLALANGIATSGSGVGSLVAGPVINYLLQSVGWKNSMRILSGFANVLWVAALLFKPAKSNFEQLSKKAEEKKKLFDLSIWRNKAYVLWVTTVALFQFGYLVPFVHLVKHAEDLGVPKSKGAWLIGFLSITSTLGRLVFGKLADLRFINRLYMYQFSILSIGITTLLLPLASNYAGLVSYALVFGFFDGCFVGQIAVITADVVGHEKMSQAIGNMFGTLAIPMSLGPPFAGQNSFIEYFVSSSCQVIHSSCLKVPRGLLHFPTGVSLLIMAYTGRPRPKGVFLSNQSDRSVNHLHFQCEDCHKNISSMTVVDTPVDLITTTCFVCFTCTLLDKRAFCSRSSIAKLGCSGSKTTQPISAANHNTESLRTRDAENDNGAMTAPKISFPAENSPQRANSTGSFNVRAKVVPLKPGRSLMDWIRLGKSSQDLAGTGGIARPVTMEELSKHNTETDAWICIRGIYLIDVM</sequence>
<dbReference type="InterPro" id="IPR020846">
    <property type="entry name" value="MFS_dom"/>
</dbReference>
<feature type="transmembrane region" description="Helical" evidence="3">
    <location>
        <begin position="267"/>
        <end position="286"/>
    </location>
</feature>
<feature type="transmembrane region" description="Helical" evidence="3">
    <location>
        <begin position="25"/>
        <end position="47"/>
    </location>
</feature>
<dbReference type="Pfam" id="PF07690">
    <property type="entry name" value="MFS_1"/>
    <property type="match status" value="1"/>
</dbReference>
<dbReference type="EMBL" id="CALNXI010001797">
    <property type="protein sequence ID" value="CAH3177246.1"/>
    <property type="molecule type" value="Genomic_DNA"/>
</dbReference>
<comment type="subcellular location">
    <subcellularLocation>
        <location evidence="1">Membrane</location>
        <topology evidence="1">Multi-pass membrane protein</topology>
    </subcellularLocation>
</comment>
<dbReference type="Gene3D" id="1.20.1250.20">
    <property type="entry name" value="MFS general substrate transporter like domains"/>
    <property type="match status" value="2"/>
</dbReference>
<feature type="transmembrane region" description="Helical" evidence="3">
    <location>
        <begin position="67"/>
        <end position="87"/>
    </location>
</feature>
<evidence type="ECO:0000313" key="6">
    <source>
        <dbReference type="Proteomes" id="UP001159427"/>
    </source>
</evidence>
<dbReference type="PANTHER" id="PTHR11360:SF251">
    <property type="entry name" value="MAJOR FACILITATOR SUPERFAMILY (MFS) PROFILE DOMAIN-CONTAINING PROTEIN"/>
    <property type="match status" value="1"/>
</dbReference>
<feature type="transmembrane region" description="Helical" evidence="3">
    <location>
        <begin position="298"/>
        <end position="318"/>
    </location>
</feature>
<feature type="transmembrane region" description="Helical" evidence="3">
    <location>
        <begin position="324"/>
        <end position="347"/>
    </location>
</feature>
<evidence type="ECO:0000259" key="4">
    <source>
        <dbReference type="PROSITE" id="PS50850"/>
    </source>
</evidence>